<proteinExistence type="predicted"/>
<reference evidence="1 3" key="1">
    <citation type="submission" date="2017-09" db="EMBL/GenBank/DDBJ databases">
        <title>FDA dAtabase for Regulatory Grade micrObial Sequences (FDA-ARGOS): Supporting development and validation of Infectious Disease Dx tests.</title>
        <authorList>
            <person name="Minogue T."/>
            <person name="Wolcott M."/>
            <person name="Wasieloski L."/>
            <person name="Aguilar W."/>
            <person name="Moore D."/>
            <person name="Tallon L."/>
            <person name="Sadzewicz L."/>
            <person name="Ott S."/>
            <person name="Zhao X."/>
            <person name="Nagaraj S."/>
            <person name="Vavikolanu K."/>
            <person name="Aluvathingal J."/>
            <person name="Nadendla S."/>
            <person name="Sichtig H."/>
        </authorList>
    </citation>
    <scope>NUCLEOTIDE SEQUENCE [LARGE SCALE GENOMIC DNA]</scope>
    <source>
        <strain evidence="1 3">FDAARGOS_392</strain>
        <plasmid evidence="3">Plasmid unnamed</plasmid>
        <plasmid evidence="1">unnamed</plasmid>
    </source>
</reference>
<protein>
    <submittedName>
        <fullName evidence="1">Uncharacterized protein</fullName>
    </submittedName>
</protein>
<reference evidence="2 4" key="2">
    <citation type="submission" date="2018-06" db="EMBL/GenBank/DDBJ databases">
        <authorList>
            <consortium name="Pathogen Informatics"/>
            <person name="Doyle S."/>
        </authorList>
    </citation>
    <scope>NUCLEOTIDE SEQUENCE [LARGE SCALE GENOMIC DNA]</scope>
    <source>
        <strain evidence="2 4">NCTC12120</strain>
    </source>
</reference>
<dbReference type="SUPFAM" id="SSF46785">
    <property type="entry name" value="Winged helix' DNA-binding domain"/>
    <property type="match status" value="1"/>
</dbReference>
<evidence type="ECO:0000313" key="2">
    <source>
        <dbReference type="EMBL" id="SQC92089.1"/>
    </source>
</evidence>
<organism evidence="1 3">
    <name type="scientific">Cedecea neteri</name>
    <dbReference type="NCBI Taxonomy" id="158822"/>
    <lineage>
        <taxon>Bacteria</taxon>
        <taxon>Pseudomonadati</taxon>
        <taxon>Pseudomonadota</taxon>
        <taxon>Gammaproteobacteria</taxon>
        <taxon>Enterobacterales</taxon>
        <taxon>Enterobacteriaceae</taxon>
        <taxon>Cedecea</taxon>
    </lineage>
</organism>
<dbReference type="Gene3D" id="1.10.10.10">
    <property type="entry name" value="Winged helix-like DNA-binding domain superfamily/Winged helix DNA-binding domain"/>
    <property type="match status" value="1"/>
</dbReference>
<dbReference type="EMBL" id="UAVU01000009">
    <property type="protein sequence ID" value="SQC92089.1"/>
    <property type="molecule type" value="Genomic_DNA"/>
</dbReference>
<keyword evidence="1" id="KW-0614">Plasmid</keyword>
<dbReference type="Proteomes" id="UP000251197">
    <property type="component" value="Unassembled WGS sequence"/>
</dbReference>
<gene>
    <name evidence="1" type="ORF">CO704_25740</name>
    <name evidence="2" type="ORF">NCTC12120_05275</name>
</gene>
<accession>A0A291E612</accession>
<evidence type="ECO:0000313" key="3">
    <source>
        <dbReference type="Proteomes" id="UP000217979"/>
    </source>
</evidence>
<dbReference type="EMBL" id="CP023526">
    <property type="protein sequence ID" value="ATF95477.1"/>
    <property type="molecule type" value="Genomic_DNA"/>
</dbReference>
<geneLocation type="plasmid" evidence="1">
    <name>unnamed</name>
</geneLocation>
<evidence type="ECO:0000313" key="1">
    <source>
        <dbReference type="EMBL" id="ATF95477.1"/>
    </source>
</evidence>
<dbReference type="InterPro" id="IPR036388">
    <property type="entry name" value="WH-like_DNA-bd_sf"/>
</dbReference>
<dbReference type="Proteomes" id="UP000217979">
    <property type="component" value="Plasmid unnamed"/>
</dbReference>
<dbReference type="InterPro" id="IPR036390">
    <property type="entry name" value="WH_DNA-bd_sf"/>
</dbReference>
<dbReference type="AlphaFoldDB" id="A0A291E612"/>
<name>A0A291E612_9ENTR</name>
<sequence length="190" mass="21225">MIKKQQLTNLQKKVLIFILSVERHFSGLSPIRYIQKSLRNSSIYYSCELLESAGLIRTQRNSSRRVFIALTGDGRALATSLTAAERDLQRKAGSRILPFRPERKGMRDIEVDIRGRPYAASRAAFVIRTDGTVSLALFSENSGQAWLSGNACQVGEWYQACYDAGLPVNVQVDDDRWLSGMAVPGRGRTL</sequence>
<evidence type="ECO:0000313" key="4">
    <source>
        <dbReference type="Proteomes" id="UP000251197"/>
    </source>
</evidence>